<keyword evidence="1" id="KW-0614">Plasmid</keyword>
<geneLocation type="plasmid" evidence="1">
    <name>pKHM-1</name>
</geneLocation>
<sequence>MRKLIQEAVADIDSRNPGIENAISIALNQGKIPLLVGSSGTGKSVLATRALGLPYESGDKIIELYWEKKGQKLSSSDYFQPTENGTLLIDEVHCYQQGDELDHVLALAISHDMKVVITSQNIGDVDPQILKNKRIVQINLH</sequence>
<dbReference type="RefSeq" id="WP_176453559.1">
    <property type="nucleotide sequence ID" value="NZ_AP014939.1"/>
</dbReference>
<dbReference type="AlphaFoldDB" id="A0A0K2S367"/>
<dbReference type="InterPro" id="IPR027417">
    <property type="entry name" value="P-loop_NTPase"/>
</dbReference>
<dbReference type="SUPFAM" id="SSF52540">
    <property type="entry name" value="P-loop containing nucleoside triphosphate hydrolases"/>
    <property type="match status" value="1"/>
</dbReference>
<accession>A0A0K2S367</accession>
<evidence type="ECO:0008006" key="2">
    <source>
        <dbReference type="Google" id="ProtNLM"/>
    </source>
</evidence>
<organism evidence="1">
    <name type="scientific">Citrobacter freundii</name>
    <dbReference type="NCBI Taxonomy" id="546"/>
    <lineage>
        <taxon>Bacteria</taxon>
        <taxon>Pseudomonadati</taxon>
        <taxon>Pseudomonadota</taxon>
        <taxon>Gammaproteobacteria</taxon>
        <taxon>Enterobacterales</taxon>
        <taxon>Enterobacteriaceae</taxon>
        <taxon>Citrobacter</taxon>
        <taxon>Citrobacter freundii complex</taxon>
    </lineage>
</organism>
<evidence type="ECO:0000313" key="1">
    <source>
        <dbReference type="EMBL" id="BAS21554.1"/>
    </source>
</evidence>
<name>A0A0K2S367_CITFR</name>
<proteinExistence type="predicted"/>
<reference evidence="1" key="1">
    <citation type="submission" date="2015-08" db="EMBL/GenBank/DDBJ databases">
        <title>Complete DNA Sequence of Pseudomonas syringae pv. actinidiae, the Causal Agent of Kiwifruit Canker Disease.</title>
        <authorList>
            <person name="Rikkerink E.H.A."/>
            <person name="Fineran P.C."/>
        </authorList>
    </citation>
    <scope>NUCLEOTIDE SEQUENCE</scope>
    <source>
        <strain evidence="1">KHM 243</strain>
        <plasmid evidence="1">pKHM-1</plasmid>
    </source>
</reference>
<dbReference type="EMBL" id="AP014939">
    <property type="protein sequence ID" value="BAS21554.1"/>
    <property type="molecule type" value="Genomic_DNA"/>
</dbReference>
<protein>
    <recommendedName>
        <fullName evidence="2">ATP-binding protein</fullName>
    </recommendedName>
</protein>